<evidence type="ECO:0000313" key="3">
    <source>
        <dbReference type="Proteomes" id="UP001415169"/>
    </source>
</evidence>
<dbReference type="EMBL" id="BAABBV010000002">
    <property type="protein sequence ID" value="GAA4165618.1"/>
    <property type="molecule type" value="Genomic_DNA"/>
</dbReference>
<dbReference type="Proteomes" id="UP001415169">
    <property type="component" value="Unassembled WGS sequence"/>
</dbReference>
<gene>
    <name evidence="2" type="ORF">GCM10022286_29150</name>
</gene>
<reference evidence="2" key="1">
    <citation type="journal article" date="2014" name="Int. J. Syst. Evol. Microbiol.">
        <title>Complete genome of a new Firmicutes species belonging to the dominant human colonic microbiota ('Ruminococcus bicirculans') reveals two chromosomes and a selective capacity to utilize plant glucans.</title>
        <authorList>
            <consortium name="NISC Comparative Sequencing Program"/>
            <person name="Wegmann U."/>
            <person name="Louis P."/>
            <person name="Goesmann A."/>
            <person name="Henrissat B."/>
            <person name="Duncan S.H."/>
            <person name="Flint H.J."/>
        </authorList>
    </citation>
    <scope>NUCLEOTIDE SEQUENCE</scope>
    <source>
        <strain evidence="2">JCM 17590</strain>
    </source>
</reference>
<dbReference type="InterPro" id="IPR020004">
    <property type="entry name" value="UDP-GlcNAc_Epase"/>
</dbReference>
<dbReference type="Gene3D" id="3.40.50.2000">
    <property type="entry name" value="Glycogen Phosphorylase B"/>
    <property type="match status" value="2"/>
</dbReference>
<dbReference type="NCBIfam" id="TIGR03568">
    <property type="entry name" value="NeuC_NnaA"/>
    <property type="match status" value="1"/>
</dbReference>
<feature type="domain" description="UDP-N-acetylglucosamine 2-epimerase" evidence="1">
    <location>
        <begin position="31"/>
        <end position="358"/>
    </location>
</feature>
<dbReference type="PANTHER" id="PTHR43174:SF3">
    <property type="entry name" value="UDP-N-ACETYLGLUCOSAMINE 2-EPIMERASE"/>
    <property type="match status" value="1"/>
</dbReference>
<evidence type="ECO:0000313" key="2">
    <source>
        <dbReference type="EMBL" id="GAA4165618.1"/>
    </source>
</evidence>
<reference evidence="2" key="2">
    <citation type="submission" date="2023-12" db="EMBL/GenBank/DDBJ databases">
        <authorList>
            <person name="Sun Q."/>
            <person name="Inoue M."/>
        </authorList>
    </citation>
    <scope>NUCLEOTIDE SEQUENCE</scope>
    <source>
        <strain evidence="2">JCM 17590</strain>
    </source>
</reference>
<comment type="caution">
    <text evidence="2">The sequence shown here is derived from an EMBL/GenBank/DDBJ whole genome shotgun (WGS) entry which is preliminary data.</text>
</comment>
<sequence length="388" mass="40190">MTVAAYFSGRADLGPLGPVLTALAAAGNELLILTGVAFDEESAVAALADLGVANTTVRAVGPRLTGDAATDAARTGAALSEGVARALDGVDTVVVLGDRWELPWVVMPAVLARVPVVHLHGGEVTEGAIDERVRHAITKLADVHCVASKDARDRIIQMGEDPATVHVTGAPGLDRFRGLQPLTDHELAKALGAEIRHPLALFTYHPVTTQALDAVVGAAVEALAGTAAEAGTVIATYPGPDPGGHTVRDALLEAARRLPNVVVVPALGARYPRVLAACDVVVGNSSSGIIEAASVDVPAVDVGTRQAGRLRADTVAHVDDGLENVRGAVRAVLARARPRETINPYGDGRAAVRIAEVISGVRRPAGPKRFRDLESRAAAWADQKETAR</sequence>
<dbReference type="RefSeq" id="WP_344792615.1">
    <property type="nucleotide sequence ID" value="NZ_BAABBV010000002.1"/>
</dbReference>
<proteinExistence type="predicted"/>
<protein>
    <recommendedName>
        <fullName evidence="1">UDP-N-acetylglucosamine 2-epimerase domain-containing protein</fullName>
    </recommendedName>
</protein>
<dbReference type="PANTHER" id="PTHR43174">
    <property type="entry name" value="UDP-N-ACETYLGLUCOSAMINE 2-EPIMERASE"/>
    <property type="match status" value="1"/>
</dbReference>
<keyword evidence="3" id="KW-1185">Reference proteome</keyword>
<dbReference type="InterPro" id="IPR029767">
    <property type="entry name" value="WecB-like"/>
</dbReference>
<dbReference type="InterPro" id="IPR003331">
    <property type="entry name" value="UDP_GlcNAc_Epimerase_2_dom"/>
</dbReference>
<organism evidence="2 3">
    <name type="scientific">Gryllotalpicola daejeonensis</name>
    <dbReference type="NCBI Taxonomy" id="993087"/>
    <lineage>
        <taxon>Bacteria</taxon>
        <taxon>Bacillati</taxon>
        <taxon>Actinomycetota</taxon>
        <taxon>Actinomycetes</taxon>
        <taxon>Micrococcales</taxon>
        <taxon>Microbacteriaceae</taxon>
        <taxon>Gryllotalpicola</taxon>
    </lineage>
</organism>
<name>A0ABP7ZNA5_9MICO</name>
<evidence type="ECO:0000259" key="1">
    <source>
        <dbReference type="Pfam" id="PF02350"/>
    </source>
</evidence>
<dbReference type="Pfam" id="PF02350">
    <property type="entry name" value="Epimerase_2"/>
    <property type="match status" value="1"/>
</dbReference>
<accession>A0ABP7ZNA5</accession>
<dbReference type="SUPFAM" id="SSF53756">
    <property type="entry name" value="UDP-Glycosyltransferase/glycogen phosphorylase"/>
    <property type="match status" value="1"/>
</dbReference>